<dbReference type="EMBL" id="JAKJXO020000011">
    <property type="protein sequence ID" value="KAL1598991.1"/>
    <property type="molecule type" value="Genomic_DNA"/>
</dbReference>
<name>A0ABR3R3K3_9PLEO</name>
<sequence length="608" mass="68090">MVAEAVEMVKSFAQALGFTADTGRPRDDLSLGKATEERRFDTTSKGKPFDKTCEARPEMRALTEEQRHSYMRNEAVAAGQVASERSMARSGKGVTHGRSSSAPKINLLNEDMLGDSEGDKYVSQRSKEQQGHAKLLSKERELSVGDKYKNLKHEHSRLQRKLQDMDLEARNLTDENRQIKTEKKALEKEFHSLAGSFSVIEDRLLRPYAEATGHGRYTTGMLQMLLHEAFEANTLKQRTHHYQEQIISFQKKEQSLQEHVTALQRELLSNVEKASIVSDEHFTQDFRWLATSIKTLSRNIHFPDGIELADIPAIVSARLLINLDNAHWNGRGRKKALIEAFLWSVLISKVFGSPFGIAGLECSSDIDGWWAKLFGTSHLAGWPLPSDLAERWRTMTMNQMVKLVGKEIITHGIATGQVAEFRQDIFDSILKGRNTVYQLITQTLGELSPATDFRQVPVIIDKAFTLALEMSTQRCRLQVVYPNIGDPYSQGQPAYLKNIHDEEEVDKGTVAVVVNPGLVKWGDGHGKNLDQELVLVPCEVIIATLSNDGASTEMKMSSSNAQVMQTGYDDFMETPKFEDHRTSAQNDTPTSIEDLLAEFRPPLGGASS</sequence>
<accession>A0ABR3R3K3</accession>
<evidence type="ECO:0000313" key="4">
    <source>
        <dbReference type="Proteomes" id="UP001521785"/>
    </source>
</evidence>
<feature type="region of interest" description="Disordered" evidence="2">
    <location>
        <begin position="20"/>
        <end position="51"/>
    </location>
</feature>
<keyword evidence="4" id="KW-1185">Reference proteome</keyword>
<reference evidence="3 4" key="1">
    <citation type="submission" date="2024-02" db="EMBL/GenBank/DDBJ databases">
        <title>De novo assembly and annotation of 12 fungi associated with fruit tree decline syndrome in Ontario, Canada.</title>
        <authorList>
            <person name="Sulman M."/>
            <person name="Ellouze W."/>
            <person name="Ilyukhin E."/>
        </authorList>
    </citation>
    <scope>NUCLEOTIDE SEQUENCE [LARGE SCALE GENOMIC DNA]</scope>
    <source>
        <strain evidence="3 4">M42-189</strain>
    </source>
</reference>
<evidence type="ECO:0000256" key="1">
    <source>
        <dbReference type="SAM" id="Coils"/>
    </source>
</evidence>
<evidence type="ECO:0000256" key="2">
    <source>
        <dbReference type="SAM" id="MobiDB-lite"/>
    </source>
</evidence>
<feature type="region of interest" description="Disordered" evidence="2">
    <location>
        <begin position="77"/>
        <end position="102"/>
    </location>
</feature>
<protein>
    <submittedName>
        <fullName evidence="3">Uncharacterized protein</fullName>
    </submittedName>
</protein>
<organism evidence="3 4">
    <name type="scientific">Paraconiothyrium brasiliense</name>
    <dbReference type="NCBI Taxonomy" id="300254"/>
    <lineage>
        <taxon>Eukaryota</taxon>
        <taxon>Fungi</taxon>
        <taxon>Dikarya</taxon>
        <taxon>Ascomycota</taxon>
        <taxon>Pezizomycotina</taxon>
        <taxon>Dothideomycetes</taxon>
        <taxon>Pleosporomycetidae</taxon>
        <taxon>Pleosporales</taxon>
        <taxon>Massarineae</taxon>
        <taxon>Didymosphaeriaceae</taxon>
        <taxon>Paraconiothyrium</taxon>
    </lineage>
</organism>
<keyword evidence="1" id="KW-0175">Coiled coil</keyword>
<comment type="caution">
    <text evidence="3">The sequence shown here is derived from an EMBL/GenBank/DDBJ whole genome shotgun (WGS) entry which is preliminary data.</text>
</comment>
<dbReference type="Proteomes" id="UP001521785">
    <property type="component" value="Unassembled WGS sequence"/>
</dbReference>
<evidence type="ECO:0000313" key="3">
    <source>
        <dbReference type="EMBL" id="KAL1598991.1"/>
    </source>
</evidence>
<feature type="compositionally biased region" description="Basic and acidic residues" evidence="2">
    <location>
        <begin position="23"/>
        <end position="51"/>
    </location>
</feature>
<gene>
    <name evidence="3" type="ORF">SLS60_008137</name>
</gene>
<dbReference type="Gene3D" id="1.20.5.340">
    <property type="match status" value="1"/>
</dbReference>
<proteinExistence type="predicted"/>
<feature type="coiled-coil region" evidence="1">
    <location>
        <begin position="148"/>
        <end position="189"/>
    </location>
</feature>